<protein>
    <submittedName>
        <fullName evidence="4">DUF447 family protein</fullName>
    </submittedName>
</protein>
<dbReference type="Proteomes" id="UP000643207">
    <property type="component" value="Unassembled WGS sequence"/>
</dbReference>
<dbReference type="AlphaFoldDB" id="A0A9X1BQD2"/>
<feature type="domain" description="DUF447" evidence="3">
    <location>
        <begin position="135"/>
        <end position="186"/>
    </location>
</feature>
<evidence type="ECO:0000313" key="5">
    <source>
        <dbReference type="Proteomes" id="UP000643207"/>
    </source>
</evidence>
<evidence type="ECO:0000259" key="3">
    <source>
        <dbReference type="Pfam" id="PF20766"/>
    </source>
</evidence>
<dbReference type="EMBL" id="JAERRA010000001">
    <property type="protein sequence ID" value="MBL0719581.1"/>
    <property type="molecule type" value="Genomic_DNA"/>
</dbReference>
<dbReference type="InterPro" id="IPR012349">
    <property type="entry name" value="Split_barrel_FMN-bd"/>
</dbReference>
<dbReference type="SUPFAM" id="SSF50475">
    <property type="entry name" value="FMN-binding split barrel"/>
    <property type="match status" value="1"/>
</dbReference>
<accession>A0A9X1BQD2</accession>
<keyword evidence="5" id="KW-1185">Reference proteome</keyword>
<feature type="coiled-coil region" evidence="1">
    <location>
        <begin position="87"/>
        <end position="114"/>
    </location>
</feature>
<reference evidence="4 5" key="1">
    <citation type="submission" date="2021-01" db="EMBL/GenBank/DDBJ databases">
        <title>Piscinibacter sp. Jin2 Genome sequencing and assembly.</title>
        <authorList>
            <person name="Kim I."/>
        </authorList>
    </citation>
    <scope>NUCLEOTIDE SEQUENCE [LARGE SCALE GENOMIC DNA]</scope>
    <source>
        <strain evidence="4 5">Jin2</strain>
    </source>
</reference>
<dbReference type="Pfam" id="PF04289">
    <property type="entry name" value="DUF447_N"/>
    <property type="match status" value="1"/>
</dbReference>
<feature type="domain" description="DUF447" evidence="2">
    <location>
        <begin position="7"/>
        <end position="126"/>
    </location>
</feature>
<sequence>MNDSIFEAVVSTSSADGQANVAPLGVRYRGDEIVLMPFAPSTTLDNILATRAAVLNLSTDVRVIAGSVTGRREWPLVEVPGVPGVRNRRLADTLRHLALELVEASEQVQEATRRPLLRLRVLHDVTHAPWPGFKRAQAAVLEGAVLISRLHLLPRAKVEAEMAYLQIAIDKTADTAEREAWSWLVEAVRAHHAKAAAAEGGR</sequence>
<dbReference type="Gene3D" id="1.20.58.290">
    <property type="entry name" value="Hypothetical membrane protein ta0354_69_121"/>
    <property type="match status" value="1"/>
</dbReference>
<dbReference type="Gene3D" id="2.30.110.10">
    <property type="entry name" value="Electron Transport, Fmn-binding Protein, Chain A"/>
    <property type="match status" value="1"/>
</dbReference>
<keyword evidence="1" id="KW-0175">Coiled coil</keyword>
<organism evidence="4 5">
    <name type="scientific">Aquariibacter lacus</name>
    <dbReference type="NCBI Taxonomy" id="2801332"/>
    <lineage>
        <taxon>Bacteria</taxon>
        <taxon>Pseudomonadati</taxon>
        <taxon>Pseudomonadota</taxon>
        <taxon>Betaproteobacteria</taxon>
        <taxon>Burkholderiales</taxon>
        <taxon>Sphaerotilaceae</taxon>
        <taxon>Aquariibacter</taxon>
    </lineage>
</organism>
<gene>
    <name evidence="4" type="ORF">JI742_06725</name>
</gene>
<comment type="caution">
    <text evidence="4">The sequence shown here is derived from an EMBL/GenBank/DDBJ whole genome shotgun (WGS) entry which is preliminary data.</text>
</comment>
<dbReference type="InterPro" id="IPR049288">
    <property type="entry name" value="DUF447_C"/>
</dbReference>
<dbReference type="Pfam" id="PF20766">
    <property type="entry name" value="DUF447_C"/>
    <property type="match status" value="1"/>
</dbReference>
<proteinExistence type="predicted"/>
<name>A0A9X1BQD2_9BURK</name>
<dbReference type="RefSeq" id="WP_201824948.1">
    <property type="nucleotide sequence ID" value="NZ_JAERRA010000001.1"/>
</dbReference>
<evidence type="ECO:0000313" key="4">
    <source>
        <dbReference type="EMBL" id="MBL0719581.1"/>
    </source>
</evidence>
<evidence type="ECO:0000259" key="2">
    <source>
        <dbReference type="Pfam" id="PF04289"/>
    </source>
</evidence>
<dbReference type="InterPro" id="IPR007386">
    <property type="entry name" value="DUF447_N"/>
</dbReference>
<evidence type="ECO:0000256" key="1">
    <source>
        <dbReference type="SAM" id="Coils"/>
    </source>
</evidence>